<dbReference type="AlphaFoldDB" id="U5N9T9"/>
<dbReference type="HOGENOM" id="CLU_030805_0_1_4"/>
<dbReference type="SUPFAM" id="SSF53218">
    <property type="entry name" value="Molybdenum cofactor biosynthesis proteins"/>
    <property type="match status" value="1"/>
</dbReference>
<dbReference type="KEGG" id="cbx:Cenrod_0905"/>
<evidence type="ECO:0000313" key="3">
    <source>
        <dbReference type="Proteomes" id="UP000017184"/>
    </source>
</evidence>
<accession>U5N9T9</accession>
<gene>
    <name evidence="2" type="ORF">Cenrod_0905</name>
</gene>
<sequence length="296" mass="32371">MSPILPRALPGADVGLIVIGDEILCGKRQDRHFGHFVELLRARGLRLSYSLVLGDDPLRITQALERVMGTGDIVFCTGGIGATPDDHTRTCAARALGVPLAPHPEACALIAGRIAEMAQAGKWPADLNAEENRRRLEMAAWPQGAHPIPNPYNRIPGFSVGDVHFLPGFPVMAWPMAEWVLEQYYRSHFAVGNWMERSVIVRGGMEAALAGWMDRIEREFPGVKVFSLPSVDHPQWGHHIELGVKGAPEAVTTAFVAMLSYLQQAGIPDECIVHLPCTAPQSMAYDATVCTNMVHE</sequence>
<dbReference type="EMBL" id="CP004885">
    <property type="protein sequence ID" value="AGX87008.1"/>
    <property type="molecule type" value="Genomic_DNA"/>
</dbReference>
<dbReference type="InterPro" id="IPR001453">
    <property type="entry name" value="MoaB/Mog_dom"/>
</dbReference>
<dbReference type="PANTHER" id="PTHR13939:SF0">
    <property type="entry name" value="NMN AMIDOHYDROLASE-LIKE PROTEIN YFAY"/>
    <property type="match status" value="1"/>
</dbReference>
<dbReference type="InterPro" id="IPR036425">
    <property type="entry name" value="MoaB/Mog-like_dom_sf"/>
</dbReference>
<dbReference type="STRING" id="946483.Cenrod_0905"/>
<dbReference type="Proteomes" id="UP000017184">
    <property type="component" value="Chromosome"/>
</dbReference>
<dbReference type="PATRIC" id="fig|946483.4.peg.908"/>
<dbReference type="CDD" id="cd00885">
    <property type="entry name" value="cinA"/>
    <property type="match status" value="1"/>
</dbReference>
<reference evidence="2 3" key="1">
    <citation type="journal article" date="2013" name="Genome Biol.">
        <title>Genomic analysis reveals key aspects of prokaryotic symbiosis in the phototrophic consortium "Chlorochromatium aggregatum".</title>
        <authorList>
            <person name="Liu Z."/>
            <person name="Muller J."/>
            <person name="Li T."/>
            <person name="Alvey R.M."/>
            <person name="Vogl K."/>
            <person name="Frigaard N.U."/>
            <person name="Rockwell N.C."/>
            <person name="Boyd E.S."/>
            <person name="Tomsho L.P."/>
            <person name="Schuster S.C."/>
            <person name="Henke P."/>
            <person name="Rohde M."/>
            <person name="Overmann J."/>
            <person name="Bryant D.A."/>
        </authorList>
    </citation>
    <scope>NUCLEOTIDE SEQUENCE [LARGE SCALE GENOMIC DNA]</scope>
    <source>
        <strain evidence="2">CR</strain>
    </source>
</reference>
<dbReference type="SMART" id="SM00852">
    <property type="entry name" value="MoCF_biosynth"/>
    <property type="match status" value="1"/>
</dbReference>
<evidence type="ECO:0000259" key="1">
    <source>
        <dbReference type="SMART" id="SM00852"/>
    </source>
</evidence>
<evidence type="ECO:0000313" key="2">
    <source>
        <dbReference type="EMBL" id="AGX87008.1"/>
    </source>
</evidence>
<feature type="domain" description="MoaB/Mog" evidence="1">
    <location>
        <begin position="15"/>
        <end position="188"/>
    </location>
</feature>
<proteinExistence type="predicted"/>
<dbReference type="OrthoDB" id="9801454at2"/>
<name>U5N9T9_9BURK</name>
<dbReference type="Gene3D" id="3.40.980.10">
    <property type="entry name" value="MoaB/Mog-like domain"/>
    <property type="match status" value="1"/>
</dbReference>
<dbReference type="RefSeq" id="WP_022771828.1">
    <property type="nucleotide sequence ID" value="NC_022576.1"/>
</dbReference>
<organism evidence="2 3">
    <name type="scientific">Candidatus Symbiobacter mobilis CR</name>
    <dbReference type="NCBI Taxonomy" id="946483"/>
    <lineage>
        <taxon>Bacteria</taxon>
        <taxon>Pseudomonadati</taxon>
        <taxon>Pseudomonadota</taxon>
        <taxon>Betaproteobacteria</taxon>
        <taxon>Burkholderiales</taxon>
        <taxon>Comamonadaceae</taxon>
    </lineage>
</organism>
<dbReference type="Pfam" id="PF00994">
    <property type="entry name" value="MoCF_biosynth"/>
    <property type="match status" value="1"/>
</dbReference>
<protein>
    <submittedName>
        <fullName evidence="2">Nucleotide-utilizing enzyme-like protein</fullName>
    </submittedName>
</protein>
<dbReference type="eggNOG" id="COG1058">
    <property type="taxonomic scope" value="Bacteria"/>
</dbReference>
<keyword evidence="3" id="KW-1185">Reference proteome</keyword>
<dbReference type="InterPro" id="IPR050101">
    <property type="entry name" value="CinA"/>
</dbReference>
<dbReference type="PANTHER" id="PTHR13939">
    <property type="entry name" value="NICOTINAMIDE-NUCLEOTIDE AMIDOHYDROLASE PNCC"/>
    <property type="match status" value="1"/>
</dbReference>